<evidence type="ECO:0000256" key="9">
    <source>
        <dbReference type="ARBA" id="ARBA00023180"/>
    </source>
</evidence>
<gene>
    <name evidence="10" type="ORF">BDK51DRAFT_20449</name>
</gene>
<keyword evidence="8" id="KW-0472">Membrane</keyword>
<organism evidence="10 11">
    <name type="scientific">Blyttiomyces helicus</name>
    <dbReference type="NCBI Taxonomy" id="388810"/>
    <lineage>
        <taxon>Eukaryota</taxon>
        <taxon>Fungi</taxon>
        <taxon>Fungi incertae sedis</taxon>
        <taxon>Chytridiomycota</taxon>
        <taxon>Chytridiomycota incertae sedis</taxon>
        <taxon>Chytridiomycetes</taxon>
        <taxon>Chytridiomycetes incertae sedis</taxon>
        <taxon>Blyttiomyces</taxon>
    </lineage>
</organism>
<keyword evidence="9" id="KW-0325">Glycoprotein</keyword>
<dbReference type="OrthoDB" id="430354at2759"/>
<dbReference type="GO" id="GO:0016020">
    <property type="term" value="C:membrane"/>
    <property type="evidence" value="ECO:0007669"/>
    <property type="project" value="UniProtKB-SubCell"/>
</dbReference>
<keyword evidence="4 10" id="KW-0808">Transferase</keyword>
<evidence type="ECO:0000313" key="10">
    <source>
        <dbReference type="EMBL" id="RKO93525.1"/>
    </source>
</evidence>
<dbReference type="GO" id="GO:0005794">
    <property type="term" value="C:Golgi apparatus"/>
    <property type="evidence" value="ECO:0007669"/>
    <property type="project" value="TreeGrafter"/>
</dbReference>
<dbReference type="PANTHER" id="PTHR31392:SF1">
    <property type="entry name" value="ALPHA-1,3-MANNOSYLTRANSFERASE MNN1-RELATED"/>
    <property type="match status" value="1"/>
</dbReference>
<comment type="similarity">
    <text evidence="2">Belongs to the MNN1/MNT family.</text>
</comment>
<dbReference type="GO" id="GO:0000033">
    <property type="term" value="F:alpha-1,3-mannosyltransferase activity"/>
    <property type="evidence" value="ECO:0007669"/>
    <property type="project" value="TreeGrafter"/>
</dbReference>
<proteinExistence type="inferred from homology"/>
<sequence>LKALEANMYPWIRGGKKFTSAAHLLASFSGRGIVMATGEWHFRFARHCIHSLRIVGSTLPIEVYYAGSGDLAAGHIAELNAIDGVTVLDLADFFDLEIGKVNGWAVKPFAMLASRFREMIFIDADALFFQPPEVMFDFEGYLRTGATFFMDRTMGAGATATRDFFSSFVPYPSDYARAKGRIMRMLSVHEGESGVIVYDKVINFHGLLAAVKMNAAPWRDVMYKVIHGDKESYWMAQELMNLRYEWAPGGGGTVGFLEDLSVCGGLYHPDENYRPLWWNGGVTMNKYTPEGKGMLNLTHWATDRDFDGMRWEWEQAAKPFCLFPKDPVRDIGELTPVEREHGRQFQEAWKRLEGPN</sequence>
<keyword evidence="3 10" id="KW-0328">Glycosyltransferase</keyword>
<dbReference type="AlphaFoldDB" id="A0A4P9WMQ9"/>
<dbReference type="InterPro" id="IPR029044">
    <property type="entry name" value="Nucleotide-diphossugar_trans"/>
</dbReference>
<keyword evidence="11" id="KW-1185">Reference proteome</keyword>
<feature type="non-terminal residue" evidence="10">
    <location>
        <position position="1"/>
    </location>
</feature>
<dbReference type="GO" id="GO:0006493">
    <property type="term" value="P:protein O-linked glycosylation"/>
    <property type="evidence" value="ECO:0007669"/>
    <property type="project" value="TreeGrafter"/>
</dbReference>
<dbReference type="Pfam" id="PF11051">
    <property type="entry name" value="Mannosyl_trans3"/>
    <property type="match status" value="1"/>
</dbReference>
<evidence type="ECO:0000256" key="8">
    <source>
        <dbReference type="ARBA" id="ARBA00023136"/>
    </source>
</evidence>
<evidence type="ECO:0000256" key="6">
    <source>
        <dbReference type="ARBA" id="ARBA00022968"/>
    </source>
</evidence>
<evidence type="ECO:0000256" key="4">
    <source>
        <dbReference type="ARBA" id="ARBA00022679"/>
    </source>
</evidence>
<evidence type="ECO:0000256" key="1">
    <source>
        <dbReference type="ARBA" id="ARBA00004606"/>
    </source>
</evidence>
<evidence type="ECO:0000256" key="7">
    <source>
        <dbReference type="ARBA" id="ARBA00022989"/>
    </source>
</evidence>
<dbReference type="Proteomes" id="UP000269721">
    <property type="component" value="Unassembled WGS sequence"/>
</dbReference>
<evidence type="ECO:0000256" key="3">
    <source>
        <dbReference type="ARBA" id="ARBA00022676"/>
    </source>
</evidence>
<evidence type="ECO:0000256" key="2">
    <source>
        <dbReference type="ARBA" id="ARBA00009105"/>
    </source>
</evidence>
<keyword evidence="6" id="KW-0735">Signal-anchor</keyword>
<reference evidence="11" key="1">
    <citation type="journal article" date="2018" name="Nat. Microbiol.">
        <title>Leveraging single-cell genomics to expand the fungal tree of life.</title>
        <authorList>
            <person name="Ahrendt S.R."/>
            <person name="Quandt C.A."/>
            <person name="Ciobanu D."/>
            <person name="Clum A."/>
            <person name="Salamov A."/>
            <person name="Andreopoulos B."/>
            <person name="Cheng J.F."/>
            <person name="Woyke T."/>
            <person name="Pelin A."/>
            <person name="Henrissat B."/>
            <person name="Reynolds N.K."/>
            <person name="Benny G.L."/>
            <person name="Smith M.E."/>
            <person name="James T.Y."/>
            <person name="Grigoriev I.V."/>
        </authorList>
    </citation>
    <scope>NUCLEOTIDE SEQUENCE [LARGE SCALE GENOMIC DNA]</scope>
</reference>
<comment type="subcellular location">
    <subcellularLocation>
        <location evidence="1">Membrane</location>
        <topology evidence="1">Single-pass type II membrane protein</topology>
    </subcellularLocation>
</comment>
<accession>A0A4P9WMQ9</accession>
<dbReference type="PANTHER" id="PTHR31392">
    <property type="entry name" value="ALPHA-1,3-MANNOSYLTRANSFERASE MNN1-RELATED"/>
    <property type="match status" value="1"/>
</dbReference>
<evidence type="ECO:0000313" key="11">
    <source>
        <dbReference type="Proteomes" id="UP000269721"/>
    </source>
</evidence>
<dbReference type="SUPFAM" id="SSF53448">
    <property type="entry name" value="Nucleotide-diphospho-sugar transferases"/>
    <property type="match status" value="1"/>
</dbReference>
<keyword evidence="5" id="KW-0812">Transmembrane</keyword>
<dbReference type="EMBL" id="KZ994207">
    <property type="protein sequence ID" value="RKO93525.1"/>
    <property type="molecule type" value="Genomic_DNA"/>
</dbReference>
<protein>
    <submittedName>
        <fullName evidence="10">Mannosyltransferase putative-domain-containing protein</fullName>
    </submittedName>
</protein>
<name>A0A4P9WMQ9_9FUNG</name>
<dbReference type="InterPro" id="IPR022751">
    <property type="entry name" value="Alpha_mannosyltransferase"/>
</dbReference>
<evidence type="ECO:0000256" key="5">
    <source>
        <dbReference type="ARBA" id="ARBA00022692"/>
    </source>
</evidence>
<keyword evidence="7" id="KW-1133">Transmembrane helix</keyword>